<dbReference type="InterPro" id="IPR021848">
    <property type="entry name" value="HODM_asu-like"/>
</dbReference>
<feature type="region of interest" description="Disordered" evidence="1">
    <location>
        <begin position="46"/>
        <end position="65"/>
    </location>
</feature>
<evidence type="ECO:0000256" key="2">
    <source>
        <dbReference type="SAM" id="SignalP"/>
    </source>
</evidence>
<keyword evidence="4" id="KW-1185">Reference proteome</keyword>
<feature type="chain" id="PRO_5040849292" evidence="2">
    <location>
        <begin position="20"/>
        <end position="473"/>
    </location>
</feature>
<reference evidence="3" key="2">
    <citation type="journal article" date="2023" name="IMA Fungus">
        <title>Comparative genomic study of the Penicillium genus elucidates a diverse pangenome and 15 lateral gene transfer events.</title>
        <authorList>
            <person name="Petersen C."/>
            <person name="Sorensen T."/>
            <person name="Nielsen M.R."/>
            <person name="Sondergaard T.E."/>
            <person name="Sorensen J.L."/>
            <person name="Fitzpatrick D.A."/>
            <person name="Frisvad J.C."/>
            <person name="Nielsen K.L."/>
        </authorList>
    </citation>
    <scope>NUCLEOTIDE SEQUENCE</scope>
    <source>
        <strain evidence="3">IBT 15544</strain>
    </source>
</reference>
<dbReference type="RefSeq" id="XP_058305373.1">
    <property type="nucleotide sequence ID" value="XM_058455385.1"/>
</dbReference>
<gene>
    <name evidence="3" type="ORF">N7498_008323</name>
</gene>
<dbReference type="OrthoDB" id="5043642at2759"/>
<comment type="caution">
    <text evidence="3">The sequence shown here is derived from an EMBL/GenBank/DDBJ whole genome shotgun (WGS) entry which is preliminary data.</text>
</comment>
<sequence length="473" mass="54221">MLLLLACLVSAAVLDFAYAHLISRVPLFCCDTISIPREWLQEKLSSAPKSLPPKPRPDDSLTHILPPSRRPFLPSHIDPHSPHTSESAVLQSQIRMDADFKACGATRYTPTGFSTQEVQRLGKFPDYATLSGIPLPSPFPDFDIDKALPRPYRPFRWNYHQTMSLSKMDTDWWIELESTYRQRIAARKELHWKHGKAVLDYLPGSELACKELLEMVIQFLCARYPQYFTCDGKIFSNGILGIQIDIESKHPLEILLDHVPEDFTIMIRDSQTGRYSLRAGVICYSIGWTLGDKLGLGLDEIHQPVPDYKEKMAFSMHRYFSKMPTDKPIQRGAWSLEVGQVLHLTKNDPEITKEHTQDPNLSIEDCFLRVDWQTLRRLPLSGGVVFNFKAFFTPVSELRDEPKVPSVLSEILKHGKKDLMEYKKTPLVEHVLIAAFEAWKREQEEAGLVDRDWNVATLEHSPFFAGWEAKWCS</sequence>
<organism evidence="3 4">
    <name type="scientific">Penicillium cinerascens</name>
    <dbReference type="NCBI Taxonomy" id="70096"/>
    <lineage>
        <taxon>Eukaryota</taxon>
        <taxon>Fungi</taxon>
        <taxon>Dikarya</taxon>
        <taxon>Ascomycota</taxon>
        <taxon>Pezizomycotina</taxon>
        <taxon>Eurotiomycetes</taxon>
        <taxon>Eurotiomycetidae</taxon>
        <taxon>Eurotiales</taxon>
        <taxon>Aspergillaceae</taxon>
        <taxon>Penicillium</taxon>
    </lineage>
</organism>
<dbReference type="Proteomes" id="UP001150904">
    <property type="component" value="Unassembled WGS sequence"/>
</dbReference>
<name>A0A9W9JDH0_9EURO</name>
<feature type="signal peptide" evidence="2">
    <location>
        <begin position="1"/>
        <end position="19"/>
    </location>
</feature>
<proteinExistence type="predicted"/>
<reference evidence="3" key="1">
    <citation type="submission" date="2022-12" db="EMBL/GenBank/DDBJ databases">
        <authorList>
            <person name="Petersen C."/>
        </authorList>
    </citation>
    <scope>NUCLEOTIDE SEQUENCE</scope>
    <source>
        <strain evidence="3">IBT 15544</strain>
    </source>
</reference>
<evidence type="ECO:0000313" key="3">
    <source>
        <dbReference type="EMBL" id="KAJ5194885.1"/>
    </source>
</evidence>
<protein>
    <submittedName>
        <fullName evidence="3">Uncharacterized protein</fullName>
    </submittedName>
</protein>
<dbReference type="GeneID" id="83182686"/>
<keyword evidence="2" id="KW-0732">Signal</keyword>
<evidence type="ECO:0000256" key="1">
    <source>
        <dbReference type="SAM" id="MobiDB-lite"/>
    </source>
</evidence>
<accession>A0A9W9JDH0</accession>
<dbReference type="Pfam" id="PF11927">
    <property type="entry name" value="HODM_asu-like"/>
    <property type="match status" value="1"/>
</dbReference>
<evidence type="ECO:0000313" key="4">
    <source>
        <dbReference type="Proteomes" id="UP001150904"/>
    </source>
</evidence>
<dbReference type="EMBL" id="JAPQKR010000015">
    <property type="protein sequence ID" value="KAJ5194885.1"/>
    <property type="molecule type" value="Genomic_DNA"/>
</dbReference>
<dbReference type="AlphaFoldDB" id="A0A9W9JDH0"/>